<accession>A0A7I8BW83</accession>
<evidence type="ECO:0000256" key="1">
    <source>
        <dbReference type="ARBA" id="ARBA00004959"/>
    </source>
</evidence>
<dbReference type="Gene3D" id="1.10.1040.10">
    <property type="entry name" value="N-(1-d-carboxylethyl)-l-norvaline Dehydrogenase, domain 2"/>
    <property type="match status" value="1"/>
</dbReference>
<feature type="domain" description="6-phosphogluconate dehydrogenase C-terminal" evidence="5">
    <location>
        <begin position="184"/>
        <end position="333"/>
    </location>
</feature>
<dbReference type="NCBIfam" id="TIGR00872">
    <property type="entry name" value="gnd_rel"/>
    <property type="match status" value="1"/>
</dbReference>
<evidence type="ECO:0000313" key="7">
    <source>
        <dbReference type="Proteomes" id="UP000510888"/>
    </source>
</evidence>
<gene>
    <name evidence="6" type="ORF">PPGU16_52470</name>
</gene>
<comment type="pathway">
    <text evidence="1">Carbohydrate degradation; pentose phosphate pathway.</text>
</comment>
<dbReference type="NCBIfam" id="NF007161">
    <property type="entry name" value="PRK09599.1"/>
    <property type="match status" value="1"/>
</dbReference>
<dbReference type="InterPro" id="IPR013328">
    <property type="entry name" value="6PGD_dom2"/>
</dbReference>
<dbReference type="AlphaFoldDB" id="A0A7I8BW83"/>
<dbReference type="InterPro" id="IPR008927">
    <property type="entry name" value="6-PGluconate_DH-like_C_sf"/>
</dbReference>
<dbReference type="PANTHER" id="PTHR11811">
    <property type="entry name" value="6-PHOSPHOGLUCONATE DEHYDROGENASE"/>
    <property type="match status" value="1"/>
</dbReference>
<dbReference type="SUPFAM" id="SSF48179">
    <property type="entry name" value="6-phosphogluconate dehydrogenase C-terminal domain-like"/>
    <property type="match status" value="1"/>
</dbReference>
<evidence type="ECO:0000256" key="4">
    <source>
        <dbReference type="ARBA" id="ARBA00023064"/>
    </source>
</evidence>
<evidence type="ECO:0000313" key="6">
    <source>
        <dbReference type="EMBL" id="BCF92180.1"/>
    </source>
</evidence>
<dbReference type="Pfam" id="PF03446">
    <property type="entry name" value="NAD_binding_2"/>
    <property type="match status" value="1"/>
</dbReference>
<dbReference type="Gene3D" id="3.40.50.720">
    <property type="entry name" value="NAD(P)-binding Rossmann-like Domain"/>
    <property type="match status" value="1"/>
</dbReference>
<evidence type="ECO:0000256" key="3">
    <source>
        <dbReference type="ARBA" id="ARBA00023002"/>
    </source>
</evidence>
<keyword evidence="4" id="KW-0311">Gluconate utilization</keyword>
<evidence type="ECO:0000259" key="5">
    <source>
        <dbReference type="SMART" id="SM01350"/>
    </source>
</evidence>
<dbReference type="SUPFAM" id="SSF51735">
    <property type="entry name" value="NAD(P)-binding Rossmann-fold domains"/>
    <property type="match status" value="1"/>
</dbReference>
<dbReference type="GO" id="GO:0006098">
    <property type="term" value="P:pentose-phosphate shunt"/>
    <property type="evidence" value="ECO:0007669"/>
    <property type="project" value="UniProtKB-UniPathway"/>
</dbReference>
<name>A0A7I8BW83_9BURK</name>
<dbReference type="Pfam" id="PF00393">
    <property type="entry name" value="6PGD"/>
    <property type="match status" value="2"/>
</dbReference>
<sequence>MQLGMIGLGRMGADMVRRLSQGGQRCVVFDVQPAAVQRLQQEGIDGATTLEDLVARLEKPRAVWLMVPAAVVDATLDKLVPLLEPGDIVIDGGNSHYHDDIRRGNTLAGKKLHYVDVGTSGGVAGRERGYCLMIGGETDIVKHLDPVFAALAPGVAAAPRTADRQQDDSTAERGYLHCGPQGAGHFVKMVHNGIEYGMMAAYAEGLNILRHANAGKQSREIDAETSPLRDPQFYQYDLNLGDITEVWRRGSVISSWLLDLIAGTLSRDGELTDFAGRVSDSGEGRWTIDAAIDEGVPVPVLSAALFARFSSRGEADFANRVLSAMRRDFGGHAEKPGSAKT</sequence>
<dbReference type="InterPro" id="IPR006114">
    <property type="entry name" value="6PGDH_C"/>
</dbReference>
<dbReference type="InterPro" id="IPR004849">
    <property type="entry name" value="6DGDH_YqeC"/>
</dbReference>
<dbReference type="PRINTS" id="PR00076">
    <property type="entry name" value="6PGDHDRGNASE"/>
</dbReference>
<comment type="similarity">
    <text evidence="2">Belongs to the 6-phosphogluconate dehydrogenase family.</text>
</comment>
<reference evidence="6 7" key="1">
    <citation type="journal article" date="2020" name="Genes (Basel)">
        <title>Genomic Comparison of Insect Gut Symbionts from Divergent Burkholderia Subclades.</title>
        <authorList>
            <person name="Takeshita K."/>
            <person name="Kikuchi Y."/>
        </authorList>
    </citation>
    <scope>NUCLEOTIDE SEQUENCE [LARGE SCALE GENOMIC DNA]</scope>
    <source>
        <strain evidence="6 7">PGU16</strain>
    </source>
</reference>
<keyword evidence="7" id="KW-1185">Reference proteome</keyword>
<dbReference type="RefSeq" id="WP_180723356.1">
    <property type="nucleotide sequence ID" value="NZ_AP023175.1"/>
</dbReference>
<dbReference type="GO" id="GO:0004616">
    <property type="term" value="F:phosphogluconate dehydrogenase (decarboxylating) activity"/>
    <property type="evidence" value="ECO:0007669"/>
    <property type="project" value="InterPro"/>
</dbReference>
<dbReference type="KEGG" id="plad:PPGU16_52470"/>
<dbReference type="GO" id="GO:0016054">
    <property type="term" value="P:organic acid catabolic process"/>
    <property type="evidence" value="ECO:0007669"/>
    <property type="project" value="UniProtKB-ARBA"/>
</dbReference>
<dbReference type="InterPro" id="IPR006183">
    <property type="entry name" value="Pgluconate_DH"/>
</dbReference>
<dbReference type="UniPathway" id="UPA00115"/>
<dbReference type="InterPro" id="IPR006115">
    <property type="entry name" value="6PGDH_NADP-bd"/>
</dbReference>
<dbReference type="InterPro" id="IPR036291">
    <property type="entry name" value="NAD(P)-bd_dom_sf"/>
</dbReference>
<dbReference type="EMBL" id="AP023175">
    <property type="protein sequence ID" value="BCF92180.1"/>
    <property type="molecule type" value="Genomic_DNA"/>
</dbReference>
<protein>
    <submittedName>
        <fullName evidence="6">6-phosphogluconate dehydrogenase</fullName>
    </submittedName>
</protein>
<dbReference type="GO" id="GO:0050661">
    <property type="term" value="F:NADP binding"/>
    <property type="evidence" value="ECO:0007669"/>
    <property type="project" value="InterPro"/>
</dbReference>
<dbReference type="SMART" id="SM01350">
    <property type="entry name" value="6PGD"/>
    <property type="match status" value="1"/>
</dbReference>
<dbReference type="InterPro" id="IPR002204">
    <property type="entry name" value="3-OH-isobutyrate_DH-rel_CS"/>
</dbReference>
<evidence type="ECO:0000256" key="2">
    <source>
        <dbReference type="ARBA" id="ARBA00008419"/>
    </source>
</evidence>
<dbReference type="Proteomes" id="UP000510888">
    <property type="component" value="Chromosome 2"/>
</dbReference>
<organism evidence="6 7">
    <name type="scientific">Paraburkholderia largidicola</name>
    <dbReference type="NCBI Taxonomy" id="3014751"/>
    <lineage>
        <taxon>Bacteria</taxon>
        <taxon>Pseudomonadati</taxon>
        <taxon>Pseudomonadota</taxon>
        <taxon>Betaproteobacteria</taxon>
        <taxon>Burkholderiales</taxon>
        <taxon>Burkholderiaceae</taxon>
        <taxon>Paraburkholderia</taxon>
    </lineage>
</organism>
<dbReference type="PROSITE" id="PS00895">
    <property type="entry name" value="3_HYDROXYISOBUT_DH"/>
    <property type="match status" value="1"/>
</dbReference>
<proteinExistence type="inferred from homology"/>
<dbReference type="GO" id="GO:0019521">
    <property type="term" value="P:D-gluconate metabolic process"/>
    <property type="evidence" value="ECO:0007669"/>
    <property type="project" value="UniProtKB-KW"/>
</dbReference>
<keyword evidence="3" id="KW-0560">Oxidoreductase</keyword>